<organism evidence="1 2">
    <name type="scientific">Acidiferrimicrobium australe</name>
    <dbReference type="NCBI Taxonomy" id="2664430"/>
    <lineage>
        <taxon>Bacteria</taxon>
        <taxon>Bacillati</taxon>
        <taxon>Actinomycetota</taxon>
        <taxon>Acidimicrobiia</taxon>
        <taxon>Acidimicrobiales</taxon>
        <taxon>Acidimicrobiaceae</taxon>
        <taxon>Acidiferrimicrobium</taxon>
    </lineage>
</organism>
<protein>
    <submittedName>
        <fullName evidence="1">Uncharacterized protein</fullName>
    </submittedName>
</protein>
<gene>
    <name evidence="1" type="ORF">GHK86_07870</name>
</gene>
<evidence type="ECO:0000313" key="2">
    <source>
        <dbReference type="Proteomes" id="UP000437736"/>
    </source>
</evidence>
<name>A0ABW9QTE2_9ACTN</name>
<sequence length="62" mass="6605">MHARNSKVWRGPFTGVEGARLALVRLAETAEVFAESGADLPARLVSQVADDIAELLVAGEDQ</sequence>
<dbReference type="EMBL" id="WJHE01000348">
    <property type="protein sequence ID" value="MST32636.1"/>
    <property type="molecule type" value="Genomic_DNA"/>
</dbReference>
<accession>A0ABW9QTE2</accession>
<dbReference type="Proteomes" id="UP000437736">
    <property type="component" value="Unassembled WGS sequence"/>
</dbReference>
<reference evidence="1 2" key="1">
    <citation type="submission" date="2019-11" db="EMBL/GenBank/DDBJ databases">
        <title>Acidiferrimicrobium australis gen. nov., sp. nov., an acidophilic and obligately heterotrophic, member of the Actinobacteria that catalyses dissimilatory oxido- reduction of iron isolated from metal-rich acidic water in Chile.</title>
        <authorList>
            <person name="Gonzalez D."/>
            <person name="Huber K."/>
            <person name="Hedrich S."/>
            <person name="Rojas-Villalobos C."/>
            <person name="Quatrini R."/>
            <person name="Dinamarca M.A."/>
            <person name="Schwarz A."/>
            <person name="Canales C."/>
            <person name="Nancucheo I."/>
        </authorList>
    </citation>
    <scope>NUCLEOTIDE SEQUENCE [LARGE SCALE GENOMIC DNA]</scope>
    <source>
        <strain evidence="1 2">USS-CCA1</strain>
    </source>
</reference>
<evidence type="ECO:0000313" key="1">
    <source>
        <dbReference type="EMBL" id="MST32636.1"/>
    </source>
</evidence>
<keyword evidence="2" id="KW-1185">Reference proteome</keyword>
<comment type="caution">
    <text evidence="1">The sequence shown here is derived from an EMBL/GenBank/DDBJ whole genome shotgun (WGS) entry which is preliminary data.</text>
</comment>
<proteinExistence type="predicted"/>